<dbReference type="InterPro" id="IPR016024">
    <property type="entry name" value="ARM-type_fold"/>
</dbReference>
<dbReference type="GO" id="GO:0030515">
    <property type="term" value="F:snoRNA binding"/>
    <property type="evidence" value="ECO:0007669"/>
    <property type="project" value="TreeGrafter"/>
</dbReference>
<dbReference type="InterPro" id="IPR011989">
    <property type="entry name" value="ARM-like"/>
</dbReference>
<feature type="region of interest" description="Disordered" evidence="8">
    <location>
        <begin position="635"/>
        <end position="662"/>
    </location>
</feature>
<keyword evidence="6 7" id="KW-0687">Ribonucleoprotein</keyword>
<dbReference type="InterPro" id="IPR022125">
    <property type="entry name" value="U3snoRNP10_N"/>
</dbReference>
<dbReference type="GO" id="GO:0000462">
    <property type="term" value="P:maturation of SSU-rRNA from tricistronic rRNA transcript (SSU-rRNA, 5.8S rRNA, LSU-rRNA)"/>
    <property type="evidence" value="ECO:0007669"/>
    <property type="project" value="TreeGrafter"/>
</dbReference>
<feature type="domain" description="BP28 C-terminal" evidence="9">
    <location>
        <begin position="1866"/>
        <end position="2020"/>
    </location>
</feature>
<comment type="function">
    <text evidence="7">Involved in nucleolar processing of pre-18S ribosomal RNA.</text>
</comment>
<name>A0AA88XR92_PINIB</name>
<dbReference type="EMBL" id="VSWD01000010">
    <property type="protein sequence ID" value="KAK3090239.1"/>
    <property type="molecule type" value="Genomic_DNA"/>
</dbReference>
<evidence type="ECO:0000256" key="7">
    <source>
        <dbReference type="RuleBase" id="RU367065"/>
    </source>
</evidence>
<comment type="caution">
    <text evidence="10">The sequence shown here is derived from an EMBL/GenBank/DDBJ whole genome shotgun (WGS) entry which is preliminary data.</text>
</comment>
<protein>
    <recommendedName>
        <fullName evidence="7">HEAT repeat-containing protein 1</fullName>
    </recommendedName>
</protein>
<dbReference type="Pfam" id="PF23243">
    <property type="entry name" value="HEAT_HEATR1"/>
    <property type="match status" value="1"/>
</dbReference>
<evidence type="ECO:0000313" key="11">
    <source>
        <dbReference type="Proteomes" id="UP001186944"/>
    </source>
</evidence>
<dbReference type="InterPro" id="IPR040191">
    <property type="entry name" value="UTP10"/>
</dbReference>
<dbReference type="PANTHER" id="PTHR13457">
    <property type="entry name" value="BAP28"/>
    <property type="match status" value="1"/>
</dbReference>
<evidence type="ECO:0000256" key="2">
    <source>
        <dbReference type="ARBA" id="ARBA00010559"/>
    </source>
</evidence>
<evidence type="ECO:0000259" key="9">
    <source>
        <dbReference type="SMART" id="SM01036"/>
    </source>
</evidence>
<keyword evidence="3 7" id="KW-0690">Ribosome biogenesis</keyword>
<evidence type="ECO:0000256" key="5">
    <source>
        <dbReference type="ARBA" id="ARBA00023242"/>
    </source>
</evidence>
<accession>A0AA88XR92</accession>
<evidence type="ECO:0000256" key="1">
    <source>
        <dbReference type="ARBA" id="ARBA00004604"/>
    </source>
</evidence>
<sequence>MTSLAKQLQRLAVPHTQTIFAEDRRKKSLLFDPKEAAELDKETFYSLGVNGLEELQSLDPVFQQFEDTLFTESSLTFERSVQTKEVNETLNQNIKNFLIFLSPYCLLKPAQKTLEWLVYRFHIHQFNVDELMMCCLPYHESKIFSRVVQLLTLDSKTATKWDWLLPVQKSGIYLPRLTLINHCRTNTGFLSFVCENISKAIKVLTSSREQASKLRTLLAFYVSTVIGVIEQGGVSEGMMAVLLPQIALGLRSKVNDFRAATYMIVAELFHTTKLKSDVVKNLLNAICKRMNGSLVKEALSCILLMFQTQDIDSLTKRSFKHIVRQPGFVHHLCSLVTEFKAEVFLSSIFERLIPAACSLSLEASSGDSSSSETTGHEVNHLEILQSVLSEVQMSGSIADKTIRNILVSYVRYGSTTQNAEHLAQMGEQMKSIVRLLEARYSDSVDKAVKSVLADPQFTEMKSLIQDFLNLSVLSIQHYNMPDSNASLVLSLNHRTSHVRINAVNYLLQNVDKDEDGEFLSDAVLARLSDDSTEVVDAVLTKTGKEIWTKVTNKPRLMDCLLNIVSSRRDDEHSPSLCEKAMETLGACDPDLDEEMLTAILPLLLLYQGDSPNIIGSFLTSNFAQRTPIFQTLKSKFGSSSSANSPKKAQSKKRMKKSVDSTDPVRQNIDVVESIADGLCKLDESEASNIMERLIHKYSATDDIRGRYFVLLLLNSLSSRETPGELRNKYIVDHLRAIKMNCPSPDTSSEGIGVGQETPWSLEMTVSQMYYNVHPATRNMSGLSMLNHLISTIDIPTSLKSNSAFIDYRDDKGEGDRVLYVLVQIFDYITMMSEQGRGYKALCRYVTNHFLQMLSTNQCLVQFLGFLWTLHSHPIREALNFNLVIQAKSLIIGQYHLVSMEKNKLDIKTLNYVITSLLIAITNPHVGIRQSVLRVIESMVTVAMEMDSPFLILINKILKCRAELISDHEYVCLLMRSLLKKLEEEEHVVVSKKRNRRSSKQSRKQIFLDDLMDILVSHDTPTNIQNSLLNILKLVNLKPVFERVLPLLDYHLSHLPMESCSHMEYCLTRSLLEHYTTEISHLLLPTSKPVNILVRAMQCETVCTGTDNIIQTLAIQQITKDLYSELQPEVQQVILSCLFDVWTKAAQPKLATQVKKVVKHLSLDGDHIVSELQSSFKVMSATTVRESKRSKRQSGGDVDSETEGEFDSKSWQRVTVILEAIQDKKKINNHTVILPVMFKVMARVLDSDIHTSAEYIKQLLLSVLYNVCEKAVKAGKPTELIPEQSFNMEMIVNCIRTSENPQTHHHALLVLTMAAKIYPEKLLHNIMSVFTFMGANMLRQDDAYSFHIINRILETVVPALVTVCEQRTKVPRGSTGSSEDVITTVLRVFVDAYPHVPQHRRLMLFTKLLQIVGQRSFLWRCCLLMIEHFVNKPTYSTQSETDKQEDHESYVEFLLGLCGQFSTEEQLLCAADMISYVTKLPDDRQEVSSLISKTVPTSLGKLKKDDTEIFNLKYHTAKQLRHFKYESMQFLTTLFTSSNFIAQMSGSVEEGVVPAFKLVLERVMEYIPRLTKTMESHSDHPTARFWKAMLHKVYELLDKVVVLLPDSMFIEVVSSLMEHSLCNVQRKAMELLNNNLLQLKDNSQSQQVGYLLPVVDKLIIVVERSNIDGEDAENTVNGQTALYSLKLLCRLLGASNPHTFIKVLKLCIQIFTSKGDNLPLSASALLCIAEICNSLKAHVIAHLAAFMPHLVTVMKDQNTLFLNDLYTLSVITTTQKVLENLSLFLTPYLNDIMYQVCMLCTDTRETLQKPQIQQRLKTIRHTLATLLPPRILLPVVTWCYENISAQQIMCLKPLMLVLEEHIVTMEKEDLTSQIQQLQAFFLQCLDLRSMYRKQVPIPQISDVEETVLSTFVSLVMKLSEATFRPILFKLFDWATRDDSTRHRVLVFYRLANRQVLSEKLRSLFTIFAGHIIQHAAQTLDTHNISKKDKTPFGKAKLLTNQLLQYIMDCLYHCFLYDTEGFVNKERFDTLMQPLVDQIENLDKPKFYQSRVVDHLVPCIIQFAVAAQDDSLWKAMNYQILLKTRHNSPKIRYAALTAIDEFHRKFGEDYMPLLPETIPFLAELMEDENEEVEKKSHSVIAEMEKTLGEPLQKYF</sequence>
<reference evidence="10" key="1">
    <citation type="submission" date="2019-08" db="EMBL/GenBank/DDBJ databases">
        <title>The improved chromosome-level genome for the pearl oyster Pinctada fucata martensii using PacBio sequencing and Hi-C.</title>
        <authorList>
            <person name="Zheng Z."/>
        </authorList>
    </citation>
    <scope>NUCLEOTIDE SEQUENCE</scope>
    <source>
        <strain evidence="10">ZZ-2019</strain>
        <tissue evidence="10">Adductor muscle</tissue>
    </source>
</reference>
<dbReference type="GO" id="GO:0034455">
    <property type="term" value="C:t-UTP complex"/>
    <property type="evidence" value="ECO:0007669"/>
    <property type="project" value="TreeGrafter"/>
</dbReference>
<dbReference type="InterPro" id="IPR056473">
    <property type="entry name" value="HEAT_Utp10/HEAT1"/>
</dbReference>
<dbReference type="SUPFAM" id="SSF48371">
    <property type="entry name" value="ARM repeat"/>
    <property type="match status" value="2"/>
</dbReference>
<evidence type="ECO:0000256" key="4">
    <source>
        <dbReference type="ARBA" id="ARBA00022552"/>
    </source>
</evidence>
<dbReference type="Gene3D" id="1.25.10.10">
    <property type="entry name" value="Leucine-rich Repeat Variant"/>
    <property type="match status" value="2"/>
</dbReference>
<dbReference type="Pfam" id="PF12397">
    <property type="entry name" value="U3snoRNP10"/>
    <property type="match status" value="1"/>
</dbReference>
<dbReference type="PANTHER" id="PTHR13457:SF1">
    <property type="entry name" value="HEAT REPEAT-CONTAINING PROTEIN 1"/>
    <property type="match status" value="1"/>
</dbReference>
<dbReference type="Proteomes" id="UP001186944">
    <property type="component" value="Unassembled WGS sequence"/>
</dbReference>
<keyword evidence="5 7" id="KW-0539">Nucleus</keyword>
<comment type="similarity">
    <text evidence="2 7">Belongs to the HEATR1/UTP10 family.</text>
</comment>
<dbReference type="GO" id="GO:0032040">
    <property type="term" value="C:small-subunit processome"/>
    <property type="evidence" value="ECO:0007669"/>
    <property type="project" value="TreeGrafter"/>
</dbReference>
<dbReference type="GO" id="GO:0045943">
    <property type="term" value="P:positive regulation of transcription by RNA polymerase I"/>
    <property type="evidence" value="ECO:0007669"/>
    <property type="project" value="TreeGrafter"/>
</dbReference>
<dbReference type="Pfam" id="PF08146">
    <property type="entry name" value="BP28CT"/>
    <property type="match status" value="1"/>
</dbReference>
<proteinExistence type="inferred from homology"/>
<dbReference type="InterPro" id="IPR012954">
    <property type="entry name" value="BP28_C_dom"/>
</dbReference>
<evidence type="ECO:0000313" key="10">
    <source>
        <dbReference type="EMBL" id="KAK3090239.1"/>
    </source>
</evidence>
<keyword evidence="4 7" id="KW-0698">rRNA processing</keyword>
<evidence type="ECO:0000256" key="6">
    <source>
        <dbReference type="ARBA" id="ARBA00023274"/>
    </source>
</evidence>
<evidence type="ECO:0000256" key="3">
    <source>
        <dbReference type="ARBA" id="ARBA00022517"/>
    </source>
</evidence>
<organism evidence="10 11">
    <name type="scientific">Pinctada imbricata</name>
    <name type="common">Atlantic pearl-oyster</name>
    <name type="synonym">Pinctada martensii</name>
    <dbReference type="NCBI Taxonomy" id="66713"/>
    <lineage>
        <taxon>Eukaryota</taxon>
        <taxon>Metazoa</taxon>
        <taxon>Spiralia</taxon>
        <taxon>Lophotrochozoa</taxon>
        <taxon>Mollusca</taxon>
        <taxon>Bivalvia</taxon>
        <taxon>Autobranchia</taxon>
        <taxon>Pteriomorphia</taxon>
        <taxon>Pterioida</taxon>
        <taxon>Pterioidea</taxon>
        <taxon>Pteriidae</taxon>
        <taxon>Pinctada</taxon>
    </lineage>
</organism>
<dbReference type="SMART" id="SM01036">
    <property type="entry name" value="BP28CT"/>
    <property type="match status" value="1"/>
</dbReference>
<comment type="subcellular location">
    <subcellularLocation>
        <location evidence="1 7">Nucleus</location>
        <location evidence="1 7">Nucleolus</location>
    </subcellularLocation>
</comment>
<keyword evidence="11" id="KW-1185">Reference proteome</keyword>
<evidence type="ECO:0000256" key="8">
    <source>
        <dbReference type="SAM" id="MobiDB-lite"/>
    </source>
</evidence>
<feature type="compositionally biased region" description="Low complexity" evidence="8">
    <location>
        <begin position="635"/>
        <end position="647"/>
    </location>
</feature>
<gene>
    <name evidence="10" type="ORF">FSP39_010297</name>
</gene>
<dbReference type="GO" id="GO:0030686">
    <property type="term" value="C:90S preribosome"/>
    <property type="evidence" value="ECO:0007669"/>
    <property type="project" value="TreeGrafter"/>
</dbReference>